<feature type="transmembrane region" description="Helical" evidence="1">
    <location>
        <begin position="83"/>
        <end position="103"/>
    </location>
</feature>
<dbReference type="KEGG" id="cbar:PATL70BA_1798"/>
<feature type="transmembrane region" description="Helical" evidence="1">
    <location>
        <begin position="109"/>
        <end position="132"/>
    </location>
</feature>
<gene>
    <name evidence="2" type="ORF">PATL70BA_1798</name>
</gene>
<evidence type="ECO:0000313" key="3">
    <source>
        <dbReference type="Proteomes" id="UP000279029"/>
    </source>
</evidence>
<evidence type="ECO:0000313" key="2">
    <source>
        <dbReference type="EMBL" id="VDN47691.1"/>
    </source>
</evidence>
<feature type="transmembrane region" description="Helical" evidence="1">
    <location>
        <begin position="14"/>
        <end position="39"/>
    </location>
</feature>
<reference evidence="2 3" key="1">
    <citation type="submission" date="2018-09" db="EMBL/GenBank/DDBJ databases">
        <authorList>
            <person name="Postec A."/>
        </authorList>
    </citation>
    <scope>NUCLEOTIDE SEQUENCE [LARGE SCALE GENOMIC DNA]</scope>
    <source>
        <strain evidence="2">70B-A</strain>
    </source>
</reference>
<sequence length="213" mass="23337">MSDWWEQLNSLQRFFYFIAIPSTVILIIQSILTLIGFGLDTDMDLDGDMDFGGDAASEFDMDLDSGPGGDFESLSGMADFRFVTFRGLIAFATMFGWIGAAFASTSVHFAITLLLALAAGLFSMFVIALLFYGIAKLQSSGNLNYRLAIGKEAQVYIPIPGNKKGQGKIQLMLQERLVEVDAITEEKEAISTGETILIVDMLNATTMVVERLK</sequence>
<dbReference type="RefSeq" id="WP_125136956.1">
    <property type="nucleotide sequence ID" value="NZ_LR130778.1"/>
</dbReference>
<dbReference type="OrthoDB" id="189831at2"/>
<name>A0A3P7PWT4_9FIRM</name>
<keyword evidence="1" id="KW-0812">Transmembrane</keyword>
<keyword evidence="3" id="KW-1185">Reference proteome</keyword>
<keyword evidence="1" id="KW-0472">Membrane</keyword>
<organism evidence="2 3">
    <name type="scientific">Petrocella atlantisensis</name>
    <dbReference type="NCBI Taxonomy" id="2173034"/>
    <lineage>
        <taxon>Bacteria</taxon>
        <taxon>Bacillati</taxon>
        <taxon>Bacillota</taxon>
        <taxon>Clostridia</taxon>
        <taxon>Lachnospirales</taxon>
        <taxon>Vallitaleaceae</taxon>
        <taxon>Petrocella</taxon>
    </lineage>
</organism>
<protein>
    <recommendedName>
        <fullName evidence="4">NfeD-like C-terminal domain-containing protein</fullName>
    </recommendedName>
</protein>
<dbReference type="Gene3D" id="2.40.50.140">
    <property type="entry name" value="Nucleic acid-binding proteins"/>
    <property type="match status" value="1"/>
</dbReference>
<proteinExistence type="predicted"/>
<evidence type="ECO:0000256" key="1">
    <source>
        <dbReference type="SAM" id="Phobius"/>
    </source>
</evidence>
<dbReference type="EMBL" id="LR130778">
    <property type="protein sequence ID" value="VDN47691.1"/>
    <property type="molecule type" value="Genomic_DNA"/>
</dbReference>
<dbReference type="Proteomes" id="UP000279029">
    <property type="component" value="Chromosome"/>
</dbReference>
<dbReference type="InterPro" id="IPR012340">
    <property type="entry name" value="NA-bd_OB-fold"/>
</dbReference>
<accession>A0A3P7PWT4</accession>
<dbReference type="AlphaFoldDB" id="A0A3P7PWT4"/>
<evidence type="ECO:0008006" key="4">
    <source>
        <dbReference type="Google" id="ProtNLM"/>
    </source>
</evidence>
<keyword evidence="1" id="KW-1133">Transmembrane helix</keyword>